<keyword evidence="2" id="KW-0812">Transmembrane</keyword>
<feature type="compositionally biased region" description="Polar residues" evidence="1">
    <location>
        <begin position="446"/>
        <end position="457"/>
    </location>
</feature>
<comment type="caution">
    <text evidence="3">The sequence shown here is derived from an EMBL/GenBank/DDBJ whole genome shotgun (WGS) entry which is preliminary data.</text>
</comment>
<name>A0A2N0Q0B0_9GLOM</name>
<gene>
    <name evidence="3" type="ORF">RhiirA5_373011</name>
</gene>
<evidence type="ECO:0000256" key="1">
    <source>
        <dbReference type="SAM" id="MobiDB-lite"/>
    </source>
</evidence>
<accession>A0A2N0Q0B0</accession>
<dbReference type="AlphaFoldDB" id="A0A2N0Q0B0"/>
<sequence length="494" mass="54991">MVINNQKTGKLESMLSRKSVPLVVLRIIIFIIALVGTLELIIGFSLSTTTIPGSLSIKSEKFNADPLKPCADRDDGCQELLLFKFRFQWLQGASDVMVNGISKQLSMHWGDLVDGERVMMVATTDNNANTIYELVQTKLENIPSFALSNTSKPEYKIQGYTGFRDLVNVSKPIPLFDLIDTKQANSGLEGRWIGEIIKLEQDNLGETTRITLNFTQILPINSSCDGNIEKASNLQICCPTKGLQISCLMNTHAEYVEYITAGCDNCLTRGFNNERVNYTIPKPVIDGFIFNFLASYGGHIMIPQCKDTVNFGGCLAPDTNNVDLVKDKFIELLRGITASGVIARRILLSDKGEEKPVQLLIKGETGVKLVIGKGYWITILILNILCFLGVASWQFIKRKKLKGQKISQISIEWLIFYAKDTENGIKKANGLIAKTTNDCFTKDQNGETNSDNLTNDNDQNRETNSDNLTNDKDQNGETNSNTSDKIQVEIHTYD</sequence>
<feature type="transmembrane region" description="Helical" evidence="2">
    <location>
        <begin position="20"/>
        <end position="46"/>
    </location>
</feature>
<proteinExistence type="predicted"/>
<dbReference type="EMBL" id="LLXJ01000245">
    <property type="protein sequence ID" value="PKC12521.1"/>
    <property type="molecule type" value="Genomic_DNA"/>
</dbReference>
<feature type="compositionally biased region" description="Polar residues" evidence="1">
    <location>
        <begin position="476"/>
        <end position="485"/>
    </location>
</feature>
<feature type="region of interest" description="Disordered" evidence="1">
    <location>
        <begin position="443"/>
        <end position="486"/>
    </location>
</feature>
<dbReference type="VEuPathDB" id="FungiDB:RhiirFUN_024887"/>
<evidence type="ECO:0000313" key="3">
    <source>
        <dbReference type="EMBL" id="PKC12521.1"/>
    </source>
</evidence>
<dbReference type="VEuPathDB" id="FungiDB:FUN_025493"/>
<protein>
    <submittedName>
        <fullName evidence="3">Uncharacterized protein</fullName>
    </submittedName>
</protein>
<keyword evidence="2" id="KW-0472">Membrane</keyword>
<feature type="compositionally biased region" description="Basic and acidic residues" evidence="1">
    <location>
        <begin position="458"/>
        <end position="475"/>
    </location>
</feature>
<organism evidence="3 4">
    <name type="scientific">Rhizophagus irregularis</name>
    <dbReference type="NCBI Taxonomy" id="588596"/>
    <lineage>
        <taxon>Eukaryota</taxon>
        <taxon>Fungi</taxon>
        <taxon>Fungi incertae sedis</taxon>
        <taxon>Mucoromycota</taxon>
        <taxon>Glomeromycotina</taxon>
        <taxon>Glomeromycetes</taxon>
        <taxon>Glomerales</taxon>
        <taxon>Glomeraceae</taxon>
        <taxon>Rhizophagus</taxon>
    </lineage>
</organism>
<dbReference type="VEuPathDB" id="FungiDB:RhiirA1_386730"/>
<evidence type="ECO:0000256" key="2">
    <source>
        <dbReference type="SAM" id="Phobius"/>
    </source>
</evidence>
<keyword evidence="2" id="KW-1133">Transmembrane helix</keyword>
<reference evidence="3 4" key="2">
    <citation type="submission" date="2017-09" db="EMBL/GenBank/DDBJ databases">
        <title>Extensive intraspecific genome diversity in a model arbuscular mycorrhizal fungus.</title>
        <authorList>
            <person name="Chen E.C."/>
            <person name="Morin E."/>
            <person name="Beaudet D."/>
            <person name="Noel J."/>
            <person name="Ndikumana S."/>
            <person name="Charron P."/>
            <person name="St-Onge C."/>
            <person name="Giorgi J."/>
            <person name="Grigoriev I.V."/>
            <person name="Roux C."/>
            <person name="Martin F.M."/>
            <person name="Corradi N."/>
        </authorList>
    </citation>
    <scope>NUCLEOTIDE SEQUENCE [LARGE SCALE GENOMIC DNA]</scope>
    <source>
        <strain evidence="3 4">A5</strain>
    </source>
</reference>
<reference evidence="3 4" key="1">
    <citation type="submission" date="2016-04" db="EMBL/GenBank/DDBJ databases">
        <title>Genome analyses suggest a sexual origin of heterokaryosis in a supposedly ancient asexual fungus.</title>
        <authorList>
            <person name="Ropars J."/>
            <person name="Sedzielewska K."/>
            <person name="Noel J."/>
            <person name="Charron P."/>
            <person name="Farinelli L."/>
            <person name="Marton T."/>
            <person name="Kruger M."/>
            <person name="Pelin A."/>
            <person name="Brachmann A."/>
            <person name="Corradi N."/>
        </authorList>
    </citation>
    <scope>NUCLEOTIDE SEQUENCE [LARGE SCALE GENOMIC DNA]</scope>
    <source>
        <strain evidence="3 4">A5</strain>
    </source>
</reference>
<feature type="transmembrane region" description="Helical" evidence="2">
    <location>
        <begin position="375"/>
        <end position="396"/>
    </location>
</feature>
<evidence type="ECO:0000313" key="4">
    <source>
        <dbReference type="Proteomes" id="UP000232722"/>
    </source>
</evidence>
<dbReference type="Proteomes" id="UP000232722">
    <property type="component" value="Unassembled WGS sequence"/>
</dbReference>